<gene>
    <name evidence="2" type="ORF">EJ06DRAFT_521284</name>
</gene>
<organism evidence="2 3">
    <name type="scientific">Trichodelitschia bisporula</name>
    <dbReference type="NCBI Taxonomy" id="703511"/>
    <lineage>
        <taxon>Eukaryota</taxon>
        <taxon>Fungi</taxon>
        <taxon>Dikarya</taxon>
        <taxon>Ascomycota</taxon>
        <taxon>Pezizomycotina</taxon>
        <taxon>Dothideomycetes</taxon>
        <taxon>Dothideomycetes incertae sedis</taxon>
        <taxon>Phaeotrichales</taxon>
        <taxon>Phaeotrichaceae</taxon>
        <taxon>Trichodelitschia</taxon>
    </lineage>
</organism>
<evidence type="ECO:0000256" key="1">
    <source>
        <dbReference type="SAM" id="MobiDB-lite"/>
    </source>
</evidence>
<feature type="region of interest" description="Disordered" evidence="1">
    <location>
        <begin position="1"/>
        <end position="49"/>
    </location>
</feature>
<feature type="compositionally biased region" description="Basic and acidic residues" evidence="1">
    <location>
        <begin position="31"/>
        <end position="40"/>
    </location>
</feature>
<dbReference type="Proteomes" id="UP000799640">
    <property type="component" value="Unassembled WGS sequence"/>
</dbReference>
<name>A0A6G1I020_9PEZI</name>
<protein>
    <submittedName>
        <fullName evidence="2">Uncharacterized protein</fullName>
    </submittedName>
</protein>
<sequence length="164" mass="18407">MAEFEANAAPSESCPEPRLRSKRKLKNAKHTSWELPEKSSKNRTNRNSGTEAYGLMCLRNTRLIGSGTCQTHVEAYGTHRLMEPMARVEAMPAQRRSREQADLSTSDEPARKTTKTRKNPKRSTAVRHLRGMTGKPQIDIARKILAQTVREEDGITFGDLLDAS</sequence>
<dbReference type="AlphaFoldDB" id="A0A6G1I020"/>
<dbReference type="EMBL" id="ML996693">
    <property type="protein sequence ID" value="KAF2401511.1"/>
    <property type="molecule type" value="Genomic_DNA"/>
</dbReference>
<keyword evidence="3" id="KW-1185">Reference proteome</keyword>
<feature type="compositionally biased region" description="Basic residues" evidence="1">
    <location>
        <begin position="112"/>
        <end position="125"/>
    </location>
</feature>
<reference evidence="2" key="1">
    <citation type="journal article" date="2020" name="Stud. Mycol.">
        <title>101 Dothideomycetes genomes: a test case for predicting lifestyles and emergence of pathogens.</title>
        <authorList>
            <person name="Haridas S."/>
            <person name="Albert R."/>
            <person name="Binder M."/>
            <person name="Bloem J."/>
            <person name="Labutti K."/>
            <person name="Salamov A."/>
            <person name="Andreopoulos B."/>
            <person name="Baker S."/>
            <person name="Barry K."/>
            <person name="Bills G."/>
            <person name="Bluhm B."/>
            <person name="Cannon C."/>
            <person name="Castanera R."/>
            <person name="Culley D."/>
            <person name="Daum C."/>
            <person name="Ezra D."/>
            <person name="Gonzalez J."/>
            <person name="Henrissat B."/>
            <person name="Kuo A."/>
            <person name="Liang C."/>
            <person name="Lipzen A."/>
            <person name="Lutzoni F."/>
            <person name="Magnuson J."/>
            <person name="Mondo S."/>
            <person name="Nolan M."/>
            <person name="Ohm R."/>
            <person name="Pangilinan J."/>
            <person name="Park H.-J."/>
            <person name="Ramirez L."/>
            <person name="Alfaro M."/>
            <person name="Sun H."/>
            <person name="Tritt A."/>
            <person name="Yoshinaga Y."/>
            <person name="Zwiers L.-H."/>
            <person name="Turgeon B."/>
            <person name="Goodwin S."/>
            <person name="Spatafora J."/>
            <person name="Crous P."/>
            <person name="Grigoriev I."/>
        </authorList>
    </citation>
    <scope>NUCLEOTIDE SEQUENCE</scope>
    <source>
        <strain evidence="2">CBS 262.69</strain>
    </source>
</reference>
<accession>A0A6G1I020</accession>
<evidence type="ECO:0000313" key="2">
    <source>
        <dbReference type="EMBL" id="KAF2401511.1"/>
    </source>
</evidence>
<proteinExistence type="predicted"/>
<evidence type="ECO:0000313" key="3">
    <source>
        <dbReference type="Proteomes" id="UP000799640"/>
    </source>
</evidence>
<feature type="compositionally biased region" description="Basic residues" evidence="1">
    <location>
        <begin position="20"/>
        <end position="29"/>
    </location>
</feature>
<feature type="region of interest" description="Disordered" evidence="1">
    <location>
        <begin position="90"/>
        <end position="125"/>
    </location>
</feature>